<protein>
    <recommendedName>
        <fullName evidence="4">Lipoprotein</fullName>
    </recommendedName>
</protein>
<name>A0A7W7LP76_9ACTN</name>
<reference evidence="2 3" key="1">
    <citation type="submission" date="2020-08" db="EMBL/GenBank/DDBJ databases">
        <title>Genomic Encyclopedia of Type Strains, Phase III (KMG-III): the genomes of soil and plant-associated and newly described type strains.</title>
        <authorList>
            <person name="Whitman W."/>
        </authorList>
    </citation>
    <scope>NUCLEOTIDE SEQUENCE [LARGE SCALE GENOMIC DNA]</scope>
    <source>
        <strain evidence="2 3">CECT 3266</strain>
    </source>
</reference>
<proteinExistence type="predicted"/>
<evidence type="ECO:0000256" key="1">
    <source>
        <dbReference type="SAM" id="SignalP"/>
    </source>
</evidence>
<evidence type="ECO:0000313" key="2">
    <source>
        <dbReference type="EMBL" id="MBB4893216.1"/>
    </source>
</evidence>
<dbReference type="EMBL" id="JACHJH010000003">
    <property type="protein sequence ID" value="MBB4893216.1"/>
    <property type="molecule type" value="Genomic_DNA"/>
</dbReference>
<feature type="signal peptide" evidence="1">
    <location>
        <begin position="1"/>
        <end position="22"/>
    </location>
</feature>
<dbReference type="RefSeq" id="WP_184349090.1">
    <property type="nucleotide sequence ID" value="NZ_JACHJH010000003.1"/>
</dbReference>
<dbReference type="AlphaFoldDB" id="A0A7W7LP76"/>
<comment type="caution">
    <text evidence="2">The sequence shown here is derived from an EMBL/GenBank/DDBJ whole genome shotgun (WGS) entry which is preliminary data.</text>
</comment>
<keyword evidence="3" id="KW-1185">Reference proteome</keyword>
<organism evidence="2 3">
    <name type="scientific">Streptomyces olivoverticillatus</name>
    <dbReference type="NCBI Taxonomy" id="66427"/>
    <lineage>
        <taxon>Bacteria</taxon>
        <taxon>Bacillati</taxon>
        <taxon>Actinomycetota</taxon>
        <taxon>Actinomycetes</taxon>
        <taxon>Kitasatosporales</taxon>
        <taxon>Streptomycetaceae</taxon>
        <taxon>Streptomyces</taxon>
    </lineage>
</organism>
<dbReference type="Proteomes" id="UP000556084">
    <property type="component" value="Unassembled WGS sequence"/>
</dbReference>
<accession>A0A7W7LP76</accession>
<evidence type="ECO:0008006" key="4">
    <source>
        <dbReference type="Google" id="ProtNLM"/>
    </source>
</evidence>
<gene>
    <name evidence="2" type="ORF">FHS39_002247</name>
</gene>
<dbReference type="PROSITE" id="PS51257">
    <property type="entry name" value="PROKAR_LIPOPROTEIN"/>
    <property type="match status" value="1"/>
</dbReference>
<sequence length="188" mass="19672">MRARRALAALTLCGAFAGTLTACGIESTEVIEVGQPATGAKRPGMPVKEARLYFGFPGGGVLGVSRPAGDEVTAEEAIPLLLEGPNEAERMRGLYSEVPRLPKKDSRVDVVTSHGRVTIQMPVDPTRISPVARRQLVCTAAHNSVPGNLPADEVKVDLAGAGRTMTDQICDNNYVAPGTVSQAAPTSP</sequence>
<feature type="chain" id="PRO_5039342178" description="Lipoprotein" evidence="1">
    <location>
        <begin position="23"/>
        <end position="188"/>
    </location>
</feature>
<evidence type="ECO:0000313" key="3">
    <source>
        <dbReference type="Proteomes" id="UP000556084"/>
    </source>
</evidence>
<keyword evidence="1" id="KW-0732">Signal</keyword>